<dbReference type="Proteomes" id="UP001558474">
    <property type="component" value="Unassembled WGS sequence"/>
</dbReference>
<evidence type="ECO:0000256" key="6">
    <source>
        <dbReference type="SAM" id="MobiDB-lite"/>
    </source>
</evidence>
<evidence type="ECO:0000313" key="9">
    <source>
        <dbReference type="Proteomes" id="UP001558474"/>
    </source>
</evidence>
<dbReference type="GO" id="GO:0004497">
    <property type="term" value="F:monooxygenase activity"/>
    <property type="evidence" value="ECO:0007669"/>
    <property type="project" value="UniProtKB-KW"/>
</dbReference>
<dbReference type="EC" id="1.14.-.-" evidence="8"/>
<dbReference type="InterPro" id="IPR036661">
    <property type="entry name" value="Luciferase-like_sf"/>
</dbReference>
<evidence type="ECO:0000256" key="3">
    <source>
        <dbReference type="ARBA" id="ARBA00023002"/>
    </source>
</evidence>
<evidence type="ECO:0000256" key="4">
    <source>
        <dbReference type="ARBA" id="ARBA00023033"/>
    </source>
</evidence>
<reference evidence="8 9" key="1">
    <citation type="submission" date="2024-04" db="EMBL/GenBank/DDBJ databases">
        <title>Genomic Markers of Mycobacteria.</title>
        <authorList>
            <person name="Soliman M.S."/>
            <person name="Elkholy A."/>
            <person name="Soliman N.S."/>
            <person name="Abbas A."/>
            <person name="Khayrat S."/>
            <person name="Shawky S."/>
        </authorList>
    </citation>
    <scope>NUCLEOTIDE SEQUENCE [LARGE SCALE GENOMIC DNA]</scope>
    <source>
        <strain evidence="8 9">Egy-CU-AM5</strain>
    </source>
</reference>
<gene>
    <name evidence="8" type="ORF">ABFW12_10925</name>
</gene>
<name>A0ABV3VBF3_9MYCO</name>
<feature type="domain" description="Luciferase-like" evidence="7">
    <location>
        <begin position="30"/>
        <end position="382"/>
    </location>
</feature>
<dbReference type="Pfam" id="PF00296">
    <property type="entry name" value="Bac_luciferase"/>
    <property type="match status" value="1"/>
</dbReference>
<keyword evidence="9" id="KW-1185">Reference proteome</keyword>
<dbReference type="PIRSF" id="PIRSF000337">
    <property type="entry name" value="NTA_MOA"/>
    <property type="match status" value="1"/>
</dbReference>
<proteinExistence type="inferred from homology"/>
<keyword evidence="4 8" id="KW-0503">Monooxygenase</keyword>
<dbReference type="RefSeq" id="WP_368572962.1">
    <property type="nucleotide sequence ID" value="NZ_JBDLOU010000018.1"/>
</dbReference>
<dbReference type="Gene3D" id="3.20.20.30">
    <property type="entry name" value="Luciferase-like domain"/>
    <property type="match status" value="1"/>
</dbReference>
<dbReference type="NCBIfam" id="TIGR03860">
    <property type="entry name" value="FMN_nitrolo"/>
    <property type="match status" value="1"/>
</dbReference>
<protein>
    <submittedName>
        <fullName evidence="8">NtaA/DmoA family FMN-dependent monooxygenase</fullName>
        <ecNumber evidence="8">1.14.-.-</ecNumber>
    </submittedName>
</protein>
<evidence type="ECO:0000313" key="8">
    <source>
        <dbReference type="EMBL" id="MEX3738741.1"/>
    </source>
</evidence>
<dbReference type="SUPFAM" id="SSF51679">
    <property type="entry name" value="Bacterial luciferase-like"/>
    <property type="match status" value="1"/>
</dbReference>
<evidence type="ECO:0000256" key="5">
    <source>
        <dbReference type="ARBA" id="ARBA00033748"/>
    </source>
</evidence>
<keyword evidence="2" id="KW-0288">FMN</keyword>
<dbReference type="PANTHER" id="PTHR30011">
    <property type="entry name" value="ALKANESULFONATE MONOOXYGENASE-RELATED"/>
    <property type="match status" value="1"/>
</dbReference>
<dbReference type="PANTHER" id="PTHR30011:SF16">
    <property type="entry name" value="C2H2 FINGER DOMAIN TRANSCRIPTION FACTOR (EUROFUNG)-RELATED"/>
    <property type="match status" value="1"/>
</dbReference>
<dbReference type="InterPro" id="IPR011251">
    <property type="entry name" value="Luciferase-like_dom"/>
</dbReference>
<keyword evidence="3 8" id="KW-0560">Oxidoreductase</keyword>
<sequence length="460" mass="50566">MSAGRRLFLSVAVNSTGSAARSWAWPGTTWSRFSDWNHYLRSAQLAHDGVFDIVFVSDHPALQRDNTSRPLHSFDPTVLFTAIAATVPDIGFLLTASSSYNSPYNLARRLATLDHISGGRVIWNVVSSFNPDIAANFSAAPLPPRAERYRRADEFLDVVKKLWLSWDTPEGPAPTDTVWDEGTARRVDHHGEFFDVAGPLNVPIGPQGHPVISQAGASEAGVDLAAKHADIVYASLLHKQAAFGYRAQLRERAIVHGRDPDGIRLMPGLTAIIGATREEAYRKHEALHGFSGEDGLIADFFKRTALFDITGRLDPDRPLDPTLFSYTEDQSRPVGFVRSFAELTAAENITPRQLVRRVEGGHRLAIGTPQEVADTILDWWSDGAVDGFNIHIPVLPDGIAEFNRDVIPLLQASGAFPRAYDGSTIRERLGLRDPRAERDTDVRSVPVQSRAVPSDLRSTG</sequence>
<dbReference type="InterPro" id="IPR051260">
    <property type="entry name" value="Diverse_substr_monoxygenases"/>
</dbReference>
<dbReference type="InterPro" id="IPR016215">
    <property type="entry name" value="NTA_MOA"/>
</dbReference>
<feature type="region of interest" description="Disordered" evidence="6">
    <location>
        <begin position="434"/>
        <end position="460"/>
    </location>
</feature>
<evidence type="ECO:0000256" key="2">
    <source>
        <dbReference type="ARBA" id="ARBA00022643"/>
    </source>
</evidence>
<dbReference type="EMBL" id="JBDLOU010000018">
    <property type="protein sequence ID" value="MEX3738741.1"/>
    <property type="molecule type" value="Genomic_DNA"/>
</dbReference>
<evidence type="ECO:0000256" key="1">
    <source>
        <dbReference type="ARBA" id="ARBA00022630"/>
    </source>
</evidence>
<comment type="similarity">
    <text evidence="5">Belongs to the NtaA/SnaA/DszA monooxygenase family.</text>
</comment>
<organism evidence="8 9">
    <name type="scientific">Mycolicibacterium porcinum</name>
    <dbReference type="NCBI Taxonomy" id="39693"/>
    <lineage>
        <taxon>Bacteria</taxon>
        <taxon>Bacillati</taxon>
        <taxon>Actinomycetota</taxon>
        <taxon>Actinomycetes</taxon>
        <taxon>Mycobacteriales</taxon>
        <taxon>Mycobacteriaceae</taxon>
        <taxon>Mycolicibacterium</taxon>
    </lineage>
</organism>
<accession>A0ABV3VBF3</accession>
<evidence type="ECO:0000259" key="7">
    <source>
        <dbReference type="Pfam" id="PF00296"/>
    </source>
</evidence>
<comment type="caution">
    <text evidence="8">The sequence shown here is derived from an EMBL/GenBank/DDBJ whole genome shotgun (WGS) entry which is preliminary data.</text>
</comment>
<keyword evidence="1" id="KW-0285">Flavoprotein</keyword>